<reference evidence="2 3" key="1">
    <citation type="submission" date="2024-11" db="EMBL/GenBank/DDBJ databases">
        <title>A near-complete genome assembly of Cinchona calisaya.</title>
        <authorList>
            <person name="Lian D.C."/>
            <person name="Zhao X.W."/>
            <person name="Wei L."/>
        </authorList>
    </citation>
    <scope>NUCLEOTIDE SEQUENCE [LARGE SCALE GENOMIC DNA]</scope>
    <source>
        <tissue evidence="2">Nenye</tissue>
    </source>
</reference>
<dbReference type="AlphaFoldDB" id="A0ABD3AUX4"/>
<proteinExistence type="predicted"/>
<name>A0ABD3AUX4_9GENT</name>
<organism evidence="2 3">
    <name type="scientific">Cinchona calisaya</name>
    <dbReference type="NCBI Taxonomy" id="153742"/>
    <lineage>
        <taxon>Eukaryota</taxon>
        <taxon>Viridiplantae</taxon>
        <taxon>Streptophyta</taxon>
        <taxon>Embryophyta</taxon>
        <taxon>Tracheophyta</taxon>
        <taxon>Spermatophyta</taxon>
        <taxon>Magnoliopsida</taxon>
        <taxon>eudicotyledons</taxon>
        <taxon>Gunneridae</taxon>
        <taxon>Pentapetalae</taxon>
        <taxon>asterids</taxon>
        <taxon>lamiids</taxon>
        <taxon>Gentianales</taxon>
        <taxon>Rubiaceae</taxon>
        <taxon>Cinchonoideae</taxon>
        <taxon>Cinchoneae</taxon>
        <taxon>Cinchona</taxon>
    </lineage>
</organism>
<protein>
    <submittedName>
        <fullName evidence="2">Uncharacterized protein</fullName>
    </submittedName>
</protein>
<gene>
    <name evidence="2" type="ORF">ACH5RR_003445</name>
</gene>
<feature type="region of interest" description="Disordered" evidence="1">
    <location>
        <begin position="95"/>
        <end position="120"/>
    </location>
</feature>
<dbReference type="Proteomes" id="UP001630127">
    <property type="component" value="Unassembled WGS sequence"/>
</dbReference>
<sequence length="175" mass="20460">MPTMMYAIDNLRILIIFPAFAPEQRISGRPLGFSWASLEAILSGISIWKLHVVWMRLLEISTIGKLKEEDSVLEVPSSFSKLTKNSVFLKDKKEVGNRKGKGSIDEDRDGDGSRGRERRDKSRGRGLRLWRKMWWWLVAIGWEKGDRRLWRKMWRWLIAIGREVGDCGEKRGDDW</sequence>
<accession>A0ABD3AUX4</accession>
<evidence type="ECO:0000313" key="3">
    <source>
        <dbReference type="Proteomes" id="UP001630127"/>
    </source>
</evidence>
<comment type="caution">
    <text evidence="2">The sequence shown here is derived from an EMBL/GenBank/DDBJ whole genome shotgun (WGS) entry which is preliminary data.</text>
</comment>
<evidence type="ECO:0000256" key="1">
    <source>
        <dbReference type="SAM" id="MobiDB-lite"/>
    </source>
</evidence>
<evidence type="ECO:0000313" key="2">
    <source>
        <dbReference type="EMBL" id="KAL3534984.1"/>
    </source>
</evidence>
<dbReference type="EMBL" id="JBJUIK010000002">
    <property type="protein sequence ID" value="KAL3534984.1"/>
    <property type="molecule type" value="Genomic_DNA"/>
</dbReference>
<keyword evidence="3" id="KW-1185">Reference proteome</keyword>